<evidence type="ECO:0000313" key="10">
    <source>
        <dbReference type="EMBL" id="TFJ88554.1"/>
    </source>
</evidence>
<accession>A0A4D9DC00</accession>
<evidence type="ECO:0000259" key="9">
    <source>
        <dbReference type="Pfam" id="PF00150"/>
    </source>
</evidence>
<dbReference type="Proteomes" id="UP000355283">
    <property type="component" value="Unassembled WGS sequence"/>
</dbReference>
<evidence type="ECO:0000256" key="2">
    <source>
        <dbReference type="ARBA" id="ARBA00022801"/>
    </source>
</evidence>
<dbReference type="EMBL" id="SDOX01000001">
    <property type="protein sequence ID" value="TFJ88554.1"/>
    <property type="molecule type" value="Genomic_DNA"/>
</dbReference>
<evidence type="ECO:0000256" key="4">
    <source>
        <dbReference type="ARBA" id="ARBA00023277"/>
    </source>
</evidence>
<name>A0A4D9DC00_9STRA</name>
<evidence type="ECO:0000256" key="7">
    <source>
        <dbReference type="RuleBase" id="RU361153"/>
    </source>
</evidence>
<dbReference type="PANTHER" id="PTHR35923">
    <property type="entry name" value="MAJOR EXTRACELLULAR ENDOGLUCANASE"/>
    <property type="match status" value="1"/>
</dbReference>
<protein>
    <recommendedName>
        <fullName evidence="9">Glycoside hydrolase family 5 domain-containing protein</fullName>
    </recommendedName>
</protein>
<dbReference type="OrthoDB" id="442731at2759"/>
<proteinExistence type="inferred from homology"/>
<sequence>MSSPGRAKALVFSLIGVSVLAGLTVALLGIYGQGIFPKKDQNGWHDPRLSYVKTPSLDELRATFIPDTCFDSFDLAWSSGKDGQIYANTAPFFVKGISWFGCEGHGYTFTGLNFTTVDTILNFFLQHKFNTVRIPVSVAFGLAPKDFKPNQRFVGKGLKGKTIWEILDEVIDQAALRGLMVMLDMHTLGPQDATDLWYDEQYKEADILQAWSNIMAAYSIKWNVFALDLKNEPHGIATWGVSAPQTDYNKFYERAIAHIHTQFPNWKGLYMVEGVQYNKETDKVTDYPFWWGGNFGGAIQHPIYVPVPEVMNRVVYSPHVYGPDVYDHPYMNVPAAELANELVKVWDSQMGWLIPKLQKGMIIGEWGGSLKGRDEIVQTELAKWLVKNCMANNVWWAINPESSDTGGIMAWNWKTYDKRRLDLVDSIFPDPTQFGIKHSKLCLRFGTYPNPQCPVQPFHSPEVATPQKLRH</sequence>
<organism evidence="10 11">
    <name type="scientific">Nannochloropsis salina CCMP1776</name>
    <dbReference type="NCBI Taxonomy" id="1027361"/>
    <lineage>
        <taxon>Eukaryota</taxon>
        <taxon>Sar</taxon>
        <taxon>Stramenopiles</taxon>
        <taxon>Ochrophyta</taxon>
        <taxon>Eustigmatophyceae</taxon>
        <taxon>Eustigmatales</taxon>
        <taxon>Monodopsidaceae</taxon>
        <taxon>Microchloropsis</taxon>
        <taxon>Microchloropsis salina</taxon>
    </lineage>
</organism>
<gene>
    <name evidence="10" type="ORF">NSK_000128</name>
</gene>
<dbReference type="InterPro" id="IPR017853">
    <property type="entry name" value="GH"/>
</dbReference>
<keyword evidence="2 7" id="KW-0378">Hydrolase</keyword>
<feature type="domain" description="Glycoside hydrolase family 5" evidence="9">
    <location>
        <begin position="96"/>
        <end position="401"/>
    </location>
</feature>
<keyword evidence="8" id="KW-0472">Membrane</keyword>
<dbReference type="Pfam" id="PF00150">
    <property type="entry name" value="Cellulase"/>
    <property type="match status" value="1"/>
</dbReference>
<keyword evidence="8" id="KW-1133">Transmembrane helix</keyword>
<dbReference type="Gene3D" id="3.20.20.80">
    <property type="entry name" value="Glycosidases"/>
    <property type="match status" value="1"/>
</dbReference>
<keyword evidence="8" id="KW-0812">Transmembrane</keyword>
<dbReference type="PANTHER" id="PTHR35923:SF2">
    <property type="entry name" value="ENDOGLUCANASE"/>
    <property type="match status" value="1"/>
</dbReference>
<reference evidence="10 11" key="1">
    <citation type="submission" date="2019-01" db="EMBL/GenBank/DDBJ databases">
        <title>Nuclear Genome Assembly of the Microalgal Biofuel strain Nannochloropsis salina CCMP1776.</title>
        <authorList>
            <person name="Hovde B."/>
        </authorList>
    </citation>
    <scope>NUCLEOTIDE SEQUENCE [LARGE SCALE GENOMIC DNA]</scope>
    <source>
        <strain evidence="10 11">CCMP1776</strain>
    </source>
</reference>
<comment type="similarity">
    <text evidence="1 7">Belongs to the glycosyl hydrolase 5 (cellulase A) family.</text>
</comment>
<evidence type="ECO:0000256" key="3">
    <source>
        <dbReference type="ARBA" id="ARBA00023001"/>
    </source>
</evidence>
<comment type="caution">
    <text evidence="10">The sequence shown here is derived from an EMBL/GenBank/DDBJ whole genome shotgun (WGS) entry which is preliminary data.</text>
</comment>
<dbReference type="GO" id="GO:0030245">
    <property type="term" value="P:cellulose catabolic process"/>
    <property type="evidence" value="ECO:0007669"/>
    <property type="project" value="UniProtKB-KW"/>
</dbReference>
<keyword evidence="4" id="KW-0119">Carbohydrate metabolism</keyword>
<evidence type="ECO:0000256" key="8">
    <source>
        <dbReference type="SAM" id="Phobius"/>
    </source>
</evidence>
<dbReference type="GO" id="GO:0004553">
    <property type="term" value="F:hydrolase activity, hydrolyzing O-glycosyl compounds"/>
    <property type="evidence" value="ECO:0007669"/>
    <property type="project" value="InterPro"/>
</dbReference>
<evidence type="ECO:0000256" key="5">
    <source>
        <dbReference type="ARBA" id="ARBA00023295"/>
    </source>
</evidence>
<dbReference type="SUPFAM" id="SSF51445">
    <property type="entry name" value="(Trans)glycosidases"/>
    <property type="match status" value="1"/>
</dbReference>
<keyword evidence="11" id="KW-1185">Reference proteome</keyword>
<keyword evidence="3" id="KW-0136">Cellulose degradation</keyword>
<dbReference type="AlphaFoldDB" id="A0A4D9DC00"/>
<keyword evidence="6" id="KW-0624">Polysaccharide degradation</keyword>
<evidence type="ECO:0000256" key="1">
    <source>
        <dbReference type="ARBA" id="ARBA00005641"/>
    </source>
</evidence>
<evidence type="ECO:0000313" key="11">
    <source>
        <dbReference type="Proteomes" id="UP000355283"/>
    </source>
</evidence>
<evidence type="ECO:0000256" key="6">
    <source>
        <dbReference type="ARBA" id="ARBA00023326"/>
    </source>
</evidence>
<feature type="transmembrane region" description="Helical" evidence="8">
    <location>
        <begin position="9"/>
        <end position="31"/>
    </location>
</feature>
<keyword evidence="5 7" id="KW-0326">Glycosidase</keyword>
<dbReference type="InterPro" id="IPR001547">
    <property type="entry name" value="Glyco_hydro_5"/>
</dbReference>